<evidence type="ECO:0000313" key="2">
    <source>
        <dbReference type="Proteomes" id="UP000829398"/>
    </source>
</evidence>
<name>A0ACB8LCF8_CITSI</name>
<sequence>MVGQSRKWMIIIATTWIQAFTGTNFDFSTYSSTLKSVLGISQVQLNYLSVASDMGKALGWCCGVCLMHFPSWIVMFIATFMGLFGYGLQWLVIQKLIVLPYFMVFLLCLMAGCSICWFNTVCYVLCIRNFPTNRAFALSLTISYNGVSAALYTFIAKAIDPEDDTVYLFLNAVVPLITSCLALIPILHQPPQQQLSADDIRHDSFIFLVLNILAVLTGLYLILLHSVSSTLLTARILVMGAVILLFLPLCLPGVVYAKNWAYRAIQMSIFYDFLSFNLVDTDDVDTDNELKEQSKALNGSPHRVIDKERYFECFGKALEKDRLTMLGEEHSAGLLVKKLDFWLYYAAYFCAGTMGLVYTNNLGQIAQSLGYRSKLKSLVTLYSTCSFFGRLLSAAPDYLRNKVYFPRTGWLAIAVLPTPMAFCLLTASGSEIALSASTVLIALSSGFIFSTAVSVTSELFGPESASINHNILITNIPIGSLLYGLLAALVYDEHAGKLRHGNLLSEATVCIGRQCHMQTFMWWLFISSSGLISCFILFLRTRLAYNRFEKNRCQIECS</sequence>
<comment type="caution">
    <text evidence="1">The sequence shown here is derived from an EMBL/GenBank/DDBJ whole genome shotgun (WGS) entry which is preliminary data.</text>
</comment>
<accession>A0ACB8LCF8</accession>
<keyword evidence="2" id="KW-1185">Reference proteome</keyword>
<gene>
    <name evidence="1" type="ORF">KPL71_012591</name>
</gene>
<proteinExistence type="predicted"/>
<evidence type="ECO:0000313" key="1">
    <source>
        <dbReference type="EMBL" id="KAH9771117.1"/>
    </source>
</evidence>
<dbReference type="Proteomes" id="UP000829398">
    <property type="component" value="Chromosome 4"/>
</dbReference>
<protein>
    <submittedName>
        <fullName evidence="1">Nodulin-like domain-containing protein</fullName>
    </submittedName>
</protein>
<dbReference type="EMBL" id="CM039173">
    <property type="protein sequence ID" value="KAH9771117.1"/>
    <property type="molecule type" value="Genomic_DNA"/>
</dbReference>
<organism evidence="1 2">
    <name type="scientific">Citrus sinensis</name>
    <name type="common">Sweet orange</name>
    <name type="synonym">Citrus aurantium var. sinensis</name>
    <dbReference type="NCBI Taxonomy" id="2711"/>
    <lineage>
        <taxon>Eukaryota</taxon>
        <taxon>Viridiplantae</taxon>
        <taxon>Streptophyta</taxon>
        <taxon>Embryophyta</taxon>
        <taxon>Tracheophyta</taxon>
        <taxon>Spermatophyta</taxon>
        <taxon>Magnoliopsida</taxon>
        <taxon>eudicotyledons</taxon>
        <taxon>Gunneridae</taxon>
        <taxon>Pentapetalae</taxon>
        <taxon>rosids</taxon>
        <taxon>malvids</taxon>
        <taxon>Sapindales</taxon>
        <taxon>Rutaceae</taxon>
        <taxon>Aurantioideae</taxon>
        <taxon>Citrus</taxon>
    </lineage>
</organism>
<reference evidence="2" key="1">
    <citation type="journal article" date="2023" name="Hortic. Res.">
        <title>A chromosome-level phased genome enabling allele-level studies in sweet orange: a case study on citrus Huanglongbing tolerance.</title>
        <authorList>
            <person name="Wu B."/>
            <person name="Yu Q."/>
            <person name="Deng Z."/>
            <person name="Duan Y."/>
            <person name="Luo F."/>
            <person name="Gmitter F. Jr."/>
        </authorList>
    </citation>
    <scope>NUCLEOTIDE SEQUENCE [LARGE SCALE GENOMIC DNA]</scope>
    <source>
        <strain evidence="2">cv. Valencia</strain>
    </source>
</reference>